<evidence type="ECO:0000313" key="2">
    <source>
        <dbReference type="EMBL" id="KAJ8443850.1"/>
    </source>
</evidence>
<feature type="compositionally biased region" description="Basic and acidic residues" evidence="1">
    <location>
        <begin position="152"/>
        <end position="167"/>
    </location>
</feature>
<proteinExistence type="predicted"/>
<reference evidence="2" key="1">
    <citation type="submission" date="2022-04" db="EMBL/GenBank/DDBJ databases">
        <title>Carnegiea gigantea Genome sequencing and assembly v2.</title>
        <authorList>
            <person name="Copetti D."/>
            <person name="Sanderson M.J."/>
            <person name="Burquez A."/>
            <person name="Wojciechowski M.F."/>
        </authorList>
    </citation>
    <scope>NUCLEOTIDE SEQUENCE</scope>
    <source>
        <strain evidence="2">SGP5-SGP5p</strain>
        <tissue evidence="2">Aerial part</tissue>
    </source>
</reference>
<evidence type="ECO:0000313" key="3">
    <source>
        <dbReference type="Proteomes" id="UP001153076"/>
    </source>
</evidence>
<dbReference type="Proteomes" id="UP001153076">
    <property type="component" value="Unassembled WGS sequence"/>
</dbReference>
<comment type="caution">
    <text evidence="2">The sequence shown here is derived from an EMBL/GenBank/DDBJ whole genome shotgun (WGS) entry which is preliminary data.</text>
</comment>
<evidence type="ECO:0000256" key="1">
    <source>
        <dbReference type="SAM" id="MobiDB-lite"/>
    </source>
</evidence>
<feature type="region of interest" description="Disordered" evidence="1">
    <location>
        <begin position="110"/>
        <end position="168"/>
    </location>
</feature>
<accession>A0A9Q1QKY0</accession>
<name>A0A9Q1QKY0_9CARY</name>
<sequence>MKAEMGSIFIVYRSLLHPKLEQIRTVPRSDFELLGALKLDPRTQTTSYNDALYFWIAILSKNTKSIVTLSSRSLHLNKFITKKYQNWWSKVTISDLRANVALFQLTTGHDPSKSKNTRANTSKEGSDFEDQDSDAKQIGESLDTRVANRQGDTIKNDDSDKDSEANFKHRGHKKQCLLEIVFSMTSQAIQTCLTLTT</sequence>
<dbReference type="EMBL" id="JAKOGI010000111">
    <property type="protein sequence ID" value="KAJ8443850.1"/>
    <property type="molecule type" value="Genomic_DNA"/>
</dbReference>
<organism evidence="2 3">
    <name type="scientific">Carnegiea gigantea</name>
    <dbReference type="NCBI Taxonomy" id="171969"/>
    <lineage>
        <taxon>Eukaryota</taxon>
        <taxon>Viridiplantae</taxon>
        <taxon>Streptophyta</taxon>
        <taxon>Embryophyta</taxon>
        <taxon>Tracheophyta</taxon>
        <taxon>Spermatophyta</taxon>
        <taxon>Magnoliopsida</taxon>
        <taxon>eudicotyledons</taxon>
        <taxon>Gunneridae</taxon>
        <taxon>Pentapetalae</taxon>
        <taxon>Caryophyllales</taxon>
        <taxon>Cactineae</taxon>
        <taxon>Cactaceae</taxon>
        <taxon>Cactoideae</taxon>
        <taxon>Echinocereeae</taxon>
        <taxon>Carnegiea</taxon>
    </lineage>
</organism>
<gene>
    <name evidence="2" type="ORF">Cgig2_010314</name>
</gene>
<keyword evidence="3" id="KW-1185">Reference proteome</keyword>
<dbReference type="AlphaFoldDB" id="A0A9Q1QKY0"/>
<protein>
    <submittedName>
        <fullName evidence="2">Uncharacterized protein</fullName>
    </submittedName>
</protein>